<dbReference type="AlphaFoldDB" id="A0A5C6BK35"/>
<dbReference type="EMBL" id="SJPP01000001">
    <property type="protein sequence ID" value="TWU11911.1"/>
    <property type="molecule type" value="Genomic_DNA"/>
</dbReference>
<organism evidence="1 2">
    <name type="scientific">Symmachiella macrocystis</name>
    <dbReference type="NCBI Taxonomy" id="2527985"/>
    <lineage>
        <taxon>Bacteria</taxon>
        <taxon>Pseudomonadati</taxon>
        <taxon>Planctomycetota</taxon>
        <taxon>Planctomycetia</taxon>
        <taxon>Planctomycetales</taxon>
        <taxon>Planctomycetaceae</taxon>
        <taxon>Symmachiella</taxon>
    </lineage>
</organism>
<evidence type="ECO:0000313" key="1">
    <source>
        <dbReference type="EMBL" id="TWU11911.1"/>
    </source>
</evidence>
<name>A0A5C6BK35_9PLAN</name>
<sequence>MQQNPLEGVTLESFEQLESGLLNWRSFADDTVYDAAGMMALFCACLHNLDNYALLTELEDFSETLSQEERAFLNRLCSTD</sequence>
<proteinExistence type="predicted"/>
<evidence type="ECO:0000313" key="2">
    <source>
        <dbReference type="Proteomes" id="UP000320735"/>
    </source>
</evidence>
<keyword evidence="2" id="KW-1185">Reference proteome</keyword>
<gene>
    <name evidence="1" type="ORF">CA54_07230</name>
</gene>
<protein>
    <submittedName>
        <fullName evidence="1">Uncharacterized protein</fullName>
    </submittedName>
</protein>
<reference evidence="1 2" key="1">
    <citation type="submission" date="2019-02" db="EMBL/GenBank/DDBJ databases">
        <title>Deep-cultivation of Planctomycetes and their phenomic and genomic characterization uncovers novel biology.</title>
        <authorList>
            <person name="Wiegand S."/>
            <person name="Jogler M."/>
            <person name="Boedeker C."/>
            <person name="Pinto D."/>
            <person name="Vollmers J."/>
            <person name="Rivas-Marin E."/>
            <person name="Kohn T."/>
            <person name="Peeters S.H."/>
            <person name="Heuer A."/>
            <person name="Rast P."/>
            <person name="Oberbeckmann S."/>
            <person name="Bunk B."/>
            <person name="Jeske O."/>
            <person name="Meyerdierks A."/>
            <person name="Storesund J.E."/>
            <person name="Kallscheuer N."/>
            <person name="Luecker S."/>
            <person name="Lage O.M."/>
            <person name="Pohl T."/>
            <person name="Merkel B.J."/>
            <person name="Hornburger P."/>
            <person name="Mueller R.-W."/>
            <person name="Bruemmer F."/>
            <person name="Labrenz M."/>
            <person name="Spormann A.M."/>
            <person name="Op Den Camp H."/>
            <person name="Overmann J."/>
            <person name="Amann R."/>
            <person name="Jetten M.S.M."/>
            <person name="Mascher T."/>
            <person name="Medema M.H."/>
            <person name="Devos D.P."/>
            <person name="Kaster A.-K."/>
            <person name="Ovreas L."/>
            <person name="Rohde M."/>
            <person name="Galperin M.Y."/>
            <person name="Jogler C."/>
        </authorList>
    </citation>
    <scope>NUCLEOTIDE SEQUENCE [LARGE SCALE GENOMIC DNA]</scope>
    <source>
        <strain evidence="1 2">CA54</strain>
    </source>
</reference>
<dbReference type="Proteomes" id="UP000320735">
    <property type="component" value="Unassembled WGS sequence"/>
</dbReference>
<comment type="caution">
    <text evidence="1">The sequence shown here is derived from an EMBL/GenBank/DDBJ whole genome shotgun (WGS) entry which is preliminary data.</text>
</comment>
<accession>A0A5C6BK35</accession>